<dbReference type="PROSITE" id="PS50103">
    <property type="entry name" value="ZF_C3H1"/>
    <property type="match status" value="1"/>
</dbReference>
<keyword evidence="1" id="KW-0479">Metal-binding</keyword>
<dbReference type="InterPro" id="IPR000571">
    <property type="entry name" value="Znf_CCCH"/>
</dbReference>
<feature type="zinc finger region" description="C3H1-type" evidence="1">
    <location>
        <begin position="543"/>
        <end position="569"/>
    </location>
</feature>
<accession>A0A9W7L0L5</accession>
<feature type="region of interest" description="Disordered" evidence="2">
    <location>
        <begin position="321"/>
        <end position="405"/>
    </location>
</feature>
<evidence type="ECO:0000313" key="4">
    <source>
        <dbReference type="EMBL" id="GMI19511.1"/>
    </source>
</evidence>
<dbReference type="AlphaFoldDB" id="A0A9W7L0L5"/>
<feature type="region of interest" description="Disordered" evidence="2">
    <location>
        <begin position="45"/>
        <end position="66"/>
    </location>
</feature>
<name>A0A9W7L0L5_9STRA</name>
<keyword evidence="1" id="KW-0862">Zinc</keyword>
<evidence type="ECO:0000256" key="2">
    <source>
        <dbReference type="SAM" id="MobiDB-lite"/>
    </source>
</evidence>
<organism evidence="4 5">
    <name type="scientific">Triparma columacea</name>
    <dbReference type="NCBI Taxonomy" id="722753"/>
    <lineage>
        <taxon>Eukaryota</taxon>
        <taxon>Sar</taxon>
        <taxon>Stramenopiles</taxon>
        <taxon>Ochrophyta</taxon>
        <taxon>Bolidophyceae</taxon>
        <taxon>Parmales</taxon>
        <taxon>Triparmaceae</taxon>
        <taxon>Triparma</taxon>
    </lineage>
</organism>
<dbReference type="Gene3D" id="4.10.1000.10">
    <property type="entry name" value="Zinc finger, CCCH-type"/>
    <property type="match status" value="1"/>
</dbReference>
<sequence length="675" mass="69613">MSSFNDGAFSGSFTGSNGLFTQGALSSSPTNHTSSPTDWDRLMSGATQAAASQQHSNVGMGGIGGIVGSHSSNPNASINPNKLATSIALPPPSISGNLTPSLAPSLAPSLISPSLGPSLTPIDAIAGLGLGAVRSDSTDFHSSTSTLPSRIGITLSTQGQKRCALMIEKSLNSMLGENAPHIPNHLGSYLLAELCSTFNPAGVACPTHAEWVSREDAEDLVTEHLCWSEGNGGPTGVEAAWECVRDAWREEQGFPEEGENEENAHMGGGYEQGREGRVMSVQLGGSGGGGMGSKLSSSAPAFKMEWGNKVPTERVELGNEEEFPSLGGPAPSKEDFPSLGGPLPGKPPSGRGRGKSDVTNGVGGKEDVKGEVGAGEGVEGGEPKPPLHPRKTSIGSSSAASTSPADLASSLAASLFTTSTRTRSNSLATSPTSPGLKPVNSTLLKPTIGPDGWYEMSTVNVISEDTLPLLAEDKIVEVEGMMGYFQTLHPQVSAGALDVSLKLAKNDIALASFILNRALTLPPICRHLLAGGCYRSDCTYSHDPSTHTCSFWMRGRCSSTECKFLHGFKGADEGWEQVRHEYETFYGTSAGVNGMVPHGPVPGYEGYETGMVGEGGGWEGGVGTMDGWDEGGDQRGSWGGGVGGAGNNNTAASNDGVGQTKEGSSGTRGAWGKIG</sequence>
<keyword evidence="1" id="KW-0863">Zinc-finger</keyword>
<feature type="compositionally biased region" description="Low complexity" evidence="2">
    <location>
        <begin position="647"/>
        <end position="656"/>
    </location>
</feature>
<feature type="compositionally biased region" description="Gly residues" evidence="2">
    <location>
        <begin position="637"/>
        <end position="646"/>
    </location>
</feature>
<proteinExistence type="predicted"/>
<evidence type="ECO:0000313" key="5">
    <source>
        <dbReference type="Proteomes" id="UP001165065"/>
    </source>
</evidence>
<dbReference type="OrthoDB" id="204379at2759"/>
<dbReference type="GO" id="GO:0008270">
    <property type="term" value="F:zinc ion binding"/>
    <property type="evidence" value="ECO:0007669"/>
    <property type="project" value="UniProtKB-KW"/>
</dbReference>
<reference evidence="5" key="1">
    <citation type="journal article" date="2023" name="Commun. Biol.">
        <title>Genome analysis of Parmales, the sister group of diatoms, reveals the evolutionary specialization of diatoms from phago-mixotrophs to photoautotrophs.</title>
        <authorList>
            <person name="Ban H."/>
            <person name="Sato S."/>
            <person name="Yoshikawa S."/>
            <person name="Yamada K."/>
            <person name="Nakamura Y."/>
            <person name="Ichinomiya M."/>
            <person name="Sato N."/>
            <person name="Blanc-Mathieu R."/>
            <person name="Endo H."/>
            <person name="Kuwata A."/>
            <person name="Ogata H."/>
        </authorList>
    </citation>
    <scope>NUCLEOTIDE SEQUENCE [LARGE SCALE GENOMIC DNA]</scope>
</reference>
<dbReference type="SMART" id="SM00356">
    <property type="entry name" value="ZnF_C3H1"/>
    <property type="match status" value="2"/>
</dbReference>
<gene>
    <name evidence="4" type="ORF">TrCOL_g3394</name>
</gene>
<comment type="caution">
    <text evidence="4">The sequence shown here is derived from an EMBL/GenBank/DDBJ whole genome shotgun (WGS) entry which is preliminary data.</text>
</comment>
<feature type="compositionally biased region" description="Low complexity" evidence="2">
    <location>
        <begin position="420"/>
        <end position="430"/>
    </location>
</feature>
<feature type="compositionally biased region" description="Low complexity" evidence="2">
    <location>
        <begin position="392"/>
        <end position="405"/>
    </location>
</feature>
<feature type="region of interest" description="Disordered" evidence="2">
    <location>
        <begin position="253"/>
        <end position="273"/>
    </location>
</feature>
<feature type="domain" description="C3H1-type" evidence="3">
    <location>
        <begin position="543"/>
        <end position="569"/>
    </location>
</feature>
<feature type="compositionally biased region" description="Polar residues" evidence="2">
    <location>
        <begin position="45"/>
        <end position="54"/>
    </location>
</feature>
<keyword evidence="5" id="KW-1185">Reference proteome</keyword>
<feature type="region of interest" description="Disordered" evidence="2">
    <location>
        <begin position="420"/>
        <end position="442"/>
    </location>
</feature>
<protein>
    <recommendedName>
        <fullName evidence="3">C3H1-type domain-containing protein</fullName>
    </recommendedName>
</protein>
<dbReference type="Proteomes" id="UP001165065">
    <property type="component" value="Unassembled WGS sequence"/>
</dbReference>
<dbReference type="EMBL" id="BRYA01000495">
    <property type="protein sequence ID" value="GMI19511.1"/>
    <property type="molecule type" value="Genomic_DNA"/>
</dbReference>
<feature type="region of interest" description="Disordered" evidence="2">
    <location>
        <begin position="629"/>
        <end position="675"/>
    </location>
</feature>
<evidence type="ECO:0000259" key="3">
    <source>
        <dbReference type="PROSITE" id="PS50103"/>
    </source>
</evidence>
<evidence type="ECO:0000256" key="1">
    <source>
        <dbReference type="PROSITE-ProRule" id="PRU00723"/>
    </source>
</evidence>